<dbReference type="Proteomes" id="UP001165498">
    <property type="component" value="Unassembled WGS sequence"/>
</dbReference>
<keyword evidence="1" id="KW-1133">Transmembrane helix</keyword>
<feature type="transmembrane region" description="Helical" evidence="1">
    <location>
        <begin position="180"/>
        <end position="200"/>
    </location>
</feature>
<keyword evidence="1" id="KW-0812">Transmembrane</keyword>
<reference evidence="2" key="1">
    <citation type="submission" date="2022-07" db="EMBL/GenBank/DDBJ databases">
        <title>Tahibacter sp., a new gammaproteobacterium isolated from the silt sample collected at pig farm.</title>
        <authorList>
            <person name="Chen H."/>
        </authorList>
    </citation>
    <scope>NUCLEOTIDE SEQUENCE</scope>
    <source>
        <strain evidence="2">P2K</strain>
    </source>
</reference>
<comment type="caution">
    <text evidence="2">The sequence shown here is derived from an EMBL/GenBank/DDBJ whole genome shotgun (WGS) entry which is preliminary data.</text>
</comment>
<gene>
    <name evidence="2" type="ORF">NM961_05955</name>
</gene>
<name>A0ABT1QPQ1_9GAMM</name>
<feature type="transmembrane region" description="Helical" evidence="1">
    <location>
        <begin position="57"/>
        <end position="74"/>
    </location>
</feature>
<keyword evidence="1" id="KW-0472">Membrane</keyword>
<proteinExistence type="predicted"/>
<dbReference type="EMBL" id="JANFQO010000004">
    <property type="protein sequence ID" value="MCQ4164252.1"/>
    <property type="molecule type" value="Genomic_DNA"/>
</dbReference>
<evidence type="ECO:0000313" key="2">
    <source>
        <dbReference type="EMBL" id="MCQ4164252.1"/>
    </source>
</evidence>
<feature type="transmembrane region" description="Helical" evidence="1">
    <location>
        <begin position="80"/>
        <end position="98"/>
    </location>
</feature>
<organism evidence="2 3">
    <name type="scientific">Tahibacter harae</name>
    <dbReference type="NCBI Taxonomy" id="2963937"/>
    <lineage>
        <taxon>Bacteria</taxon>
        <taxon>Pseudomonadati</taxon>
        <taxon>Pseudomonadota</taxon>
        <taxon>Gammaproteobacteria</taxon>
        <taxon>Lysobacterales</taxon>
        <taxon>Rhodanobacteraceae</taxon>
        <taxon>Tahibacter</taxon>
    </lineage>
</organism>
<evidence type="ECO:0000313" key="3">
    <source>
        <dbReference type="Proteomes" id="UP001165498"/>
    </source>
</evidence>
<keyword evidence="3" id="KW-1185">Reference proteome</keyword>
<feature type="transmembrane region" description="Helical" evidence="1">
    <location>
        <begin position="12"/>
        <end position="28"/>
    </location>
</feature>
<accession>A0ABT1QPQ1</accession>
<feature type="transmembrane region" description="Helical" evidence="1">
    <location>
        <begin position="136"/>
        <end position="160"/>
    </location>
</feature>
<feature type="transmembrane region" description="Helical" evidence="1">
    <location>
        <begin position="34"/>
        <end position="52"/>
    </location>
</feature>
<dbReference type="RefSeq" id="WP_255912842.1">
    <property type="nucleotide sequence ID" value="NZ_JANFQO010000004.1"/>
</dbReference>
<evidence type="ECO:0000256" key="1">
    <source>
        <dbReference type="SAM" id="Phobius"/>
    </source>
</evidence>
<protein>
    <submittedName>
        <fullName evidence="2">Xanthomonadin biosynthesis protein</fullName>
    </submittedName>
</protein>
<sequence length="235" mass="25900">MKSVTARPQRLGLILLAAYPLLLLAALWLQRSWISALAALDLISLLLLGGLLRGNRMIWTLWLGAVAGTFVLSVRGQAEIVLLLVPVAINAGMAWFFGRTLGTGRRPLVTRAILAFEGEQRLAQPGVSRYARSLTWAWTLLLAAQAVLMLLCAACALPNGILPRLGVAPPLAIPGGLANWYLHLGGFVVIGVFSVLEFAWRNWHLRHLPHENPRRYFATVVRNWRRVLHDETPGA</sequence>